<protein>
    <submittedName>
        <fullName evidence="1">Small acid-soluble spore protein H family</fullName>
    </submittedName>
</protein>
<proteinExistence type="predicted"/>
<sequence length="37" mass="4596">MYVLINRMLEELEEKEVARVYEYTQRIWIDSTDEKSD</sequence>
<reference evidence="1" key="1">
    <citation type="journal article" date="2021" name="Proc. Natl. Acad. Sci. U.S.A.">
        <title>A Catalog of Tens of Thousands of Viruses from Human Metagenomes Reveals Hidden Associations with Chronic Diseases.</title>
        <authorList>
            <person name="Tisza M.J."/>
            <person name="Buck C.B."/>
        </authorList>
    </citation>
    <scope>NUCLEOTIDE SEQUENCE</scope>
    <source>
        <strain evidence="1">Ct0D87</strain>
    </source>
</reference>
<evidence type="ECO:0000313" key="1">
    <source>
        <dbReference type="EMBL" id="DAF47896.1"/>
    </source>
</evidence>
<organism evidence="1">
    <name type="scientific">Siphoviridae sp. ct0D87</name>
    <dbReference type="NCBI Taxonomy" id="2827760"/>
    <lineage>
        <taxon>Viruses</taxon>
        <taxon>Duplodnaviria</taxon>
        <taxon>Heunggongvirae</taxon>
        <taxon>Uroviricota</taxon>
        <taxon>Caudoviricetes</taxon>
    </lineage>
</organism>
<dbReference type="EMBL" id="BK032561">
    <property type="protein sequence ID" value="DAF47896.1"/>
    <property type="molecule type" value="Genomic_DNA"/>
</dbReference>
<name>A0A8S5SAD5_9CAUD</name>
<accession>A0A8S5SAD5</accession>